<name>A0ABW5E5V1_9BACT</name>
<evidence type="ECO:0000256" key="1">
    <source>
        <dbReference type="SAM" id="SignalP"/>
    </source>
</evidence>
<reference evidence="3" key="1">
    <citation type="journal article" date="2019" name="Int. J. Syst. Evol. Microbiol.">
        <title>The Global Catalogue of Microorganisms (GCM) 10K type strain sequencing project: providing services to taxonomists for standard genome sequencing and annotation.</title>
        <authorList>
            <consortium name="The Broad Institute Genomics Platform"/>
            <consortium name="The Broad Institute Genome Sequencing Center for Infectious Disease"/>
            <person name="Wu L."/>
            <person name="Ma J."/>
        </authorList>
    </citation>
    <scope>NUCLEOTIDE SEQUENCE [LARGE SCALE GENOMIC DNA]</scope>
    <source>
        <strain evidence="3">JCM 16545</strain>
    </source>
</reference>
<feature type="signal peptide" evidence="1">
    <location>
        <begin position="1"/>
        <end position="19"/>
    </location>
</feature>
<accession>A0ABW5E5V1</accession>
<dbReference type="RefSeq" id="WP_377094579.1">
    <property type="nucleotide sequence ID" value="NZ_JBHSJM010000001.1"/>
</dbReference>
<proteinExistence type="predicted"/>
<protein>
    <recommendedName>
        <fullName evidence="4">Tetratricopeptide repeat protein</fullName>
    </recommendedName>
</protein>
<feature type="chain" id="PRO_5046362004" description="Tetratricopeptide repeat protein" evidence="1">
    <location>
        <begin position="20"/>
        <end position="180"/>
    </location>
</feature>
<gene>
    <name evidence="2" type="ORF">ACFSQZ_09155</name>
</gene>
<keyword evidence="3" id="KW-1185">Reference proteome</keyword>
<sequence>MKTITLMVAVLGLPLSSIAEEELSTQERVQKVEEYYRIAEKAYVDGDLVKTQQALQRSLALDPQHGPSYALAIKTRQNRSKFGIQARQKELAKVILAEVDFNELAFEDALRDLNDLIEQTTDGVVTPNLVLIDKNNSIKDKKITLTMKQVPATVVLDYVLNMAGARAKYDQYSITIRPVD</sequence>
<dbReference type="Proteomes" id="UP001597297">
    <property type="component" value="Unassembled WGS sequence"/>
</dbReference>
<evidence type="ECO:0008006" key="4">
    <source>
        <dbReference type="Google" id="ProtNLM"/>
    </source>
</evidence>
<evidence type="ECO:0000313" key="3">
    <source>
        <dbReference type="Proteomes" id="UP001597297"/>
    </source>
</evidence>
<comment type="caution">
    <text evidence="2">The sequence shown here is derived from an EMBL/GenBank/DDBJ whole genome shotgun (WGS) entry which is preliminary data.</text>
</comment>
<evidence type="ECO:0000313" key="2">
    <source>
        <dbReference type="EMBL" id="MFD2276633.1"/>
    </source>
</evidence>
<keyword evidence="1" id="KW-0732">Signal</keyword>
<dbReference type="EMBL" id="JBHUJC010000026">
    <property type="protein sequence ID" value="MFD2276633.1"/>
    <property type="molecule type" value="Genomic_DNA"/>
</dbReference>
<organism evidence="2 3">
    <name type="scientific">Rubritalea spongiae</name>
    <dbReference type="NCBI Taxonomy" id="430797"/>
    <lineage>
        <taxon>Bacteria</taxon>
        <taxon>Pseudomonadati</taxon>
        <taxon>Verrucomicrobiota</taxon>
        <taxon>Verrucomicrobiia</taxon>
        <taxon>Verrucomicrobiales</taxon>
        <taxon>Rubritaleaceae</taxon>
        <taxon>Rubritalea</taxon>
    </lineage>
</organism>